<evidence type="ECO:0000256" key="4">
    <source>
        <dbReference type="ARBA" id="ARBA00022807"/>
    </source>
</evidence>
<keyword evidence="3" id="KW-0378">Hydrolase</keyword>
<dbReference type="PANTHER" id="PTHR23402">
    <property type="entry name" value="PROTEASE FAMILY C15 PYROGLUTAMYL-PEPTIDASE I-RELATED"/>
    <property type="match status" value="1"/>
</dbReference>
<evidence type="ECO:0000256" key="3">
    <source>
        <dbReference type="ARBA" id="ARBA00022801"/>
    </source>
</evidence>
<evidence type="ECO:0000313" key="6">
    <source>
        <dbReference type="Proteomes" id="UP001304300"/>
    </source>
</evidence>
<dbReference type="KEGG" id="puo:RZN69_03840"/>
<evidence type="ECO:0000256" key="1">
    <source>
        <dbReference type="ARBA" id="ARBA00006641"/>
    </source>
</evidence>
<dbReference type="Gene3D" id="3.40.630.20">
    <property type="entry name" value="Peptidase C15, pyroglutamyl peptidase I-like"/>
    <property type="match status" value="1"/>
</dbReference>
<sequence>MSARALVYGFGPFQNYRHNVTSDIVAEINQTGLATGIVFDVRFDREMFEDAIKHHRPDIIIGMGQHPGAKKIRIERRAVNWRKDDQLNEQMIAENGPRYRYTSLKIPDDDLSTITYDAGTYVCNFSMYVMCEYSKRTGVPFAFLHVPFDVDPKRVVRYILNSV</sequence>
<name>A0AAQ3LEM6_9BACT</name>
<proteinExistence type="inferred from homology"/>
<protein>
    <recommendedName>
        <fullName evidence="7">Pyrrolidone-carboxylate peptidase</fullName>
    </recommendedName>
</protein>
<dbReference type="SUPFAM" id="SSF53182">
    <property type="entry name" value="Pyrrolidone carboxyl peptidase (pyroglutamate aminopeptidase)"/>
    <property type="match status" value="1"/>
</dbReference>
<comment type="similarity">
    <text evidence="1">Belongs to the peptidase C15 family.</text>
</comment>
<evidence type="ECO:0000313" key="5">
    <source>
        <dbReference type="EMBL" id="WOO42208.1"/>
    </source>
</evidence>
<keyword evidence="2" id="KW-0645">Protease</keyword>
<dbReference type="InterPro" id="IPR036440">
    <property type="entry name" value="Peptidase_C15-like_sf"/>
</dbReference>
<evidence type="ECO:0008006" key="7">
    <source>
        <dbReference type="Google" id="ProtNLM"/>
    </source>
</evidence>
<dbReference type="AlphaFoldDB" id="A0AAQ3LEM6"/>
<dbReference type="PANTHER" id="PTHR23402:SF1">
    <property type="entry name" value="PYROGLUTAMYL-PEPTIDASE I"/>
    <property type="match status" value="1"/>
</dbReference>
<organism evidence="5 6">
    <name type="scientific">Rubellicoccus peritrichatus</name>
    <dbReference type="NCBI Taxonomy" id="3080537"/>
    <lineage>
        <taxon>Bacteria</taxon>
        <taxon>Pseudomonadati</taxon>
        <taxon>Verrucomicrobiota</taxon>
        <taxon>Opitutia</taxon>
        <taxon>Puniceicoccales</taxon>
        <taxon>Cerasicoccaceae</taxon>
        <taxon>Rubellicoccus</taxon>
    </lineage>
</organism>
<evidence type="ECO:0000256" key="2">
    <source>
        <dbReference type="ARBA" id="ARBA00022670"/>
    </source>
</evidence>
<dbReference type="EMBL" id="CP136920">
    <property type="protein sequence ID" value="WOO42208.1"/>
    <property type="molecule type" value="Genomic_DNA"/>
</dbReference>
<reference evidence="5 6" key="1">
    <citation type="submission" date="2023-10" db="EMBL/GenBank/DDBJ databases">
        <title>Rubellicoccus peritrichatus gen. nov., sp. nov., isolated from an algae of coral reef tank.</title>
        <authorList>
            <person name="Luo J."/>
        </authorList>
    </citation>
    <scope>NUCLEOTIDE SEQUENCE [LARGE SCALE GENOMIC DNA]</scope>
    <source>
        <strain evidence="5 6">CR14</strain>
    </source>
</reference>
<dbReference type="Pfam" id="PF01470">
    <property type="entry name" value="Peptidase_C15"/>
    <property type="match status" value="1"/>
</dbReference>
<gene>
    <name evidence="5" type="ORF">RZN69_03840</name>
</gene>
<keyword evidence="4" id="KW-0788">Thiol protease</keyword>
<dbReference type="RefSeq" id="WP_317834693.1">
    <property type="nucleotide sequence ID" value="NZ_CP136920.1"/>
</dbReference>
<dbReference type="GO" id="GO:0006508">
    <property type="term" value="P:proteolysis"/>
    <property type="evidence" value="ECO:0007669"/>
    <property type="project" value="UniProtKB-KW"/>
</dbReference>
<dbReference type="InterPro" id="IPR016125">
    <property type="entry name" value="Peptidase_C15-like"/>
</dbReference>
<keyword evidence="6" id="KW-1185">Reference proteome</keyword>
<accession>A0AAQ3LEM6</accession>
<dbReference type="GO" id="GO:0008234">
    <property type="term" value="F:cysteine-type peptidase activity"/>
    <property type="evidence" value="ECO:0007669"/>
    <property type="project" value="UniProtKB-KW"/>
</dbReference>
<dbReference type="Proteomes" id="UP001304300">
    <property type="component" value="Chromosome"/>
</dbReference>